<dbReference type="CDD" id="cd00207">
    <property type="entry name" value="fer2"/>
    <property type="match status" value="1"/>
</dbReference>
<gene>
    <name evidence="3" type="ORF">HW932_03710</name>
</gene>
<evidence type="ECO:0000259" key="1">
    <source>
        <dbReference type="PROSITE" id="PS51085"/>
    </source>
</evidence>
<dbReference type="PROSITE" id="PS00197">
    <property type="entry name" value="2FE2S_FER_1"/>
    <property type="match status" value="1"/>
</dbReference>
<dbReference type="AlphaFoldDB" id="A0A850RFC8"/>
<accession>A0A850RFC8</accession>
<evidence type="ECO:0000259" key="2">
    <source>
        <dbReference type="PROSITE" id="PS51384"/>
    </source>
</evidence>
<reference evidence="3 4" key="1">
    <citation type="submission" date="2020-06" db="EMBL/GenBank/DDBJ databases">
        <title>Whole-genome sequence of Allochromatium humboldtianum DSM 21881, type strain.</title>
        <authorList>
            <person name="Kyndt J.A."/>
            <person name="Meyer T.E."/>
        </authorList>
    </citation>
    <scope>NUCLEOTIDE SEQUENCE [LARGE SCALE GENOMIC DNA]</scope>
    <source>
        <strain evidence="3 4">DSM 21881</strain>
    </source>
</reference>
<evidence type="ECO:0000313" key="4">
    <source>
        <dbReference type="Proteomes" id="UP000592294"/>
    </source>
</evidence>
<protein>
    <submittedName>
        <fullName evidence="3">2Fe-2S iron-sulfur cluster binding domain-containing protein</fullName>
    </submittedName>
</protein>
<dbReference type="PROSITE" id="PS51085">
    <property type="entry name" value="2FE2S_FER_2"/>
    <property type="match status" value="1"/>
</dbReference>
<feature type="domain" description="FAD-binding FR-type" evidence="2">
    <location>
        <begin position="267"/>
        <end position="366"/>
    </location>
</feature>
<dbReference type="GO" id="GO:0051537">
    <property type="term" value="F:2 iron, 2 sulfur cluster binding"/>
    <property type="evidence" value="ECO:0007669"/>
    <property type="project" value="InterPro"/>
</dbReference>
<dbReference type="GO" id="GO:0016491">
    <property type="term" value="F:oxidoreductase activity"/>
    <property type="evidence" value="ECO:0007669"/>
    <property type="project" value="InterPro"/>
</dbReference>
<dbReference type="Pfam" id="PF00111">
    <property type="entry name" value="Fer2"/>
    <property type="match status" value="1"/>
</dbReference>
<dbReference type="InterPro" id="IPR017938">
    <property type="entry name" value="Riboflavin_synthase-like_b-brl"/>
</dbReference>
<dbReference type="InterPro" id="IPR001041">
    <property type="entry name" value="2Fe-2S_ferredoxin-type"/>
</dbReference>
<dbReference type="PROSITE" id="PS51384">
    <property type="entry name" value="FAD_FR"/>
    <property type="match status" value="1"/>
</dbReference>
<dbReference type="PANTHER" id="PTHR47354">
    <property type="entry name" value="NADH OXIDOREDUCTASE HCR"/>
    <property type="match status" value="1"/>
</dbReference>
<dbReference type="InterPro" id="IPR012675">
    <property type="entry name" value="Beta-grasp_dom_sf"/>
</dbReference>
<dbReference type="SUPFAM" id="SSF52343">
    <property type="entry name" value="Ferredoxin reductase-like, C-terminal NADP-linked domain"/>
    <property type="match status" value="1"/>
</dbReference>
<dbReference type="EMBL" id="JABZEO010000002">
    <property type="protein sequence ID" value="NVZ08361.1"/>
    <property type="molecule type" value="Genomic_DNA"/>
</dbReference>
<feature type="domain" description="2Fe-2S ferredoxin-type" evidence="1">
    <location>
        <begin position="170"/>
        <end position="260"/>
    </location>
</feature>
<dbReference type="Gene3D" id="3.10.20.30">
    <property type="match status" value="1"/>
</dbReference>
<sequence length="491" mass="53735">MDYLSLSRAARLAGVTRAELQARIRRGEIPTFEGAVAVNDLLRAYPSVSLANDDALERTTRIKALAHPRFHAGGGETTLPDPEVLLSRLQGLSAGLADRAARLESATELLDQIGEQVDELCRLPRGQLEESLLALRDWLRGERARLAAEANPDQRAQLIVKDAFLRLMAANVKLIPSGHDFFVEGNESILEASVRAGLTLNYGCSSGNCGGCKARVVSGETWRLREHDYVISEREKAMGYILTCSHTAVTDLVLEAAEANRAEDLPYQEIRASLRKLERLGPDLVALSIQTPRTQTLRFMAGQRALLTLESGESRELPIASCPCNGRHLWFYVRRQADAFSEAVFGGLRPGQLVTASGPLGDFVLRDEASEPAIFIAHGDGIAPIKSLIEHAVSIDHIESFQLYWDTPYPEAHHQAQWGRALRDALDNFGFTPLVSGRVEDLMALIRADLTEPTGARFYVAGPAESVRATRAALLVLGVEAERIATEETAT</sequence>
<name>A0A850RFC8_9GAMM</name>
<dbReference type="InterPro" id="IPR006058">
    <property type="entry name" value="2Fe2S_fd_BS"/>
</dbReference>
<dbReference type="SUPFAM" id="SSF54292">
    <property type="entry name" value="2Fe-2S ferredoxin-like"/>
    <property type="match status" value="1"/>
</dbReference>
<dbReference type="InterPro" id="IPR050415">
    <property type="entry name" value="MRET"/>
</dbReference>
<proteinExistence type="predicted"/>
<dbReference type="Gene3D" id="3.40.50.80">
    <property type="entry name" value="Nucleotide-binding domain of ferredoxin-NADP reductase (FNR) module"/>
    <property type="match status" value="1"/>
</dbReference>
<dbReference type="InterPro" id="IPR017927">
    <property type="entry name" value="FAD-bd_FR_type"/>
</dbReference>
<dbReference type="Gene3D" id="2.40.30.10">
    <property type="entry name" value="Translation factors"/>
    <property type="match status" value="1"/>
</dbReference>
<keyword evidence="4" id="KW-1185">Reference proteome</keyword>
<dbReference type="RefSeq" id="WP_176975141.1">
    <property type="nucleotide sequence ID" value="NZ_JABZEO010000002.1"/>
</dbReference>
<evidence type="ECO:0000313" key="3">
    <source>
        <dbReference type="EMBL" id="NVZ08361.1"/>
    </source>
</evidence>
<dbReference type="SUPFAM" id="SSF63380">
    <property type="entry name" value="Riboflavin synthase domain-like"/>
    <property type="match status" value="1"/>
</dbReference>
<dbReference type="PRINTS" id="PR00410">
    <property type="entry name" value="PHEHYDRXLASE"/>
</dbReference>
<organism evidence="3 4">
    <name type="scientific">Allochromatium humboldtianum</name>
    <dbReference type="NCBI Taxonomy" id="504901"/>
    <lineage>
        <taxon>Bacteria</taxon>
        <taxon>Pseudomonadati</taxon>
        <taxon>Pseudomonadota</taxon>
        <taxon>Gammaproteobacteria</taxon>
        <taxon>Chromatiales</taxon>
        <taxon>Chromatiaceae</taxon>
        <taxon>Allochromatium</taxon>
    </lineage>
</organism>
<dbReference type="PANTHER" id="PTHR47354:SF5">
    <property type="entry name" value="PROTEIN RFBI"/>
    <property type="match status" value="1"/>
</dbReference>
<dbReference type="Proteomes" id="UP000592294">
    <property type="component" value="Unassembled WGS sequence"/>
</dbReference>
<dbReference type="InterPro" id="IPR036010">
    <property type="entry name" value="2Fe-2S_ferredoxin-like_sf"/>
</dbReference>
<comment type="caution">
    <text evidence="3">The sequence shown here is derived from an EMBL/GenBank/DDBJ whole genome shotgun (WGS) entry which is preliminary data.</text>
</comment>
<dbReference type="InterPro" id="IPR039261">
    <property type="entry name" value="FNR_nucleotide-bd"/>
</dbReference>